<dbReference type="PROSITE" id="PS51476">
    <property type="entry name" value="PROTEASOME_BETA_2"/>
    <property type="match status" value="1"/>
</dbReference>
<reference evidence="7" key="1">
    <citation type="submission" date="2025-08" db="UniProtKB">
        <authorList>
            <consortium name="RefSeq"/>
        </authorList>
    </citation>
    <scope>IDENTIFICATION</scope>
    <source>
        <strain evidence="7">15085-1641.00</strain>
        <tissue evidence="7">Whole body</tissue>
    </source>
</reference>
<dbReference type="PANTHER" id="PTHR32194:SF2">
    <property type="entry name" value="PROTEASOME SUBUNIT BETA TYPE-1"/>
    <property type="match status" value="1"/>
</dbReference>
<sequence length="255" mass="28734">MDEFNKIFKSSVFGDEARCSDEQDEEINEFEEIGRKRKKKFDPYEANGGTVLAIAGADFAVVACDTRLSSGYNVTSQDQTKLFRMTKESMVASTGCWCDTLALTSLLEMRIQMYEQEHNKTMATDSLAQMISIVMYNRRFFPYFTSSILAGLDRKGKGIVYYFDPVGHYERCRYRALGTSYALLQPCLDELLGWENLLPSKPVPVFNVSKQSAIEIAQKCLEIASDRDLFSGDKGEIQCITKDGVTSTTILLRGD</sequence>
<dbReference type="GO" id="GO:0005839">
    <property type="term" value="C:proteasome core complex"/>
    <property type="evidence" value="ECO:0007669"/>
    <property type="project" value="InterPro"/>
</dbReference>
<evidence type="ECO:0000256" key="2">
    <source>
        <dbReference type="ARBA" id="ARBA00022490"/>
    </source>
</evidence>
<protein>
    <submittedName>
        <fullName evidence="7">Proteasome subunit beta type-1-like</fullName>
    </submittedName>
</protein>
<organism evidence="6 7">
    <name type="scientific">Drosophila hydei</name>
    <name type="common">Fruit fly</name>
    <dbReference type="NCBI Taxonomy" id="7224"/>
    <lineage>
        <taxon>Eukaryota</taxon>
        <taxon>Metazoa</taxon>
        <taxon>Ecdysozoa</taxon>
        <taxon>Arthropoda</taxon>
        <taxon>Hexapoda</taxon>
        <taxon>Insecta</taxon>
        <taxon>Pterygota</taxon>
        <taxon>Neoptera</taxon>
        <taxon>Endopterygota</taxon>
        <taxon>Diptera</taxon>
        <taxon>Brachycera</taxon>
        <taxon>Muscomorpha</taxon>
        <taxon>Ephydroidea</taxon>
        <taxon>Drosophilidae</taxon>
        <taxon>Drosophila</taxon>
    </lineage>
</organism>
<proteinExistence type="predicted"/>
<evidence type="ECO:0000313" key="6">
    <source>
        <dbReference type="Proteomes" id="UP000504633"/>
    </source>
</evidence>
<keyword evidence="4" id="KW-0539">Nucleus</keyword>
<dbReference type="AlphaFoldDB" id="A0A6J1LU98"/>
<dbReference type="GO" id="GO:0005634">
    <property type="term" value="C:nucleus"/>
    <property type="evidence" value="ECO:0007669"/>
    <property type="project" value="UniProtKB-SubCell"/>
</dbReference>
<evidence type="ECO:0000313" key="7">
    <source>
        <dbReference type="RefSeq" id="XP_023168930.1"/>
    </source>
</evidence>
<dbReference type="RefSeq" id="XP_023168930.1">
    <property type="nucleotide sequence ID" value="XM_023313162.2"/>
</dbReference>
<dbReference type="FunFam" id="3.60.20.10:FF:000027">
    <property type="entry name" value="Proteasome subunit beta type-6"/>
    <property type="match status" value="1"/>
</dbReference>
<dbReference type="Proteomes" id="UP000504633">
    <property type="component" value="Unplaced"/>
</dbReference>
<dbReference type="OrthoDB" id="7857279at2759"/>
<keyword evidence="2" id="KW-0963">Cytoplasm</keyword>
<dbReference type="InterPro" id="IPR023333">
    <property type="entry name" value="Proteasome_suB-type"/>
</dbReference>
<dbReference type="PANTHER" id="PTHR32194">
    <property type="entry name" value="METALLOPROTEASE TLDD"/>
    <property type="match status" value="1"/>
</dbReference>
<dbReference type="GO" id="GO:0051603">
    <property type="term" value="P:proteolysis involved in protein catabolic process"/>
    <property type="evidence" value="ECO:0007669"/>
    <property type="project" value="InterPro"/>
</dbReference>
<dbReference type="GeneID" id="111598109"/>
<evidence type="ECO:0000256" key="3">
    <source>
        <dbReference type="ARBA" id="ARBA00022942"/>
    </source>
</evidence>
<dbReference type="InterPro" id="IPR029055">
    <property type="entry name" value="Ntn_hydrolases_N"/>
</dbReference>
<dbReference type="SUPFAM" id="SSF56235">
    <property type="entry name" value="N-terminal nucleophile aminohydrolases (Ntn hydrolases)"/>
    <property type="match status" value="1"/>
</dbReference>
<dbReference type="GO" id="GO:0005737">
    <property type="term" value="C:cytoplasm"/>
    <property type="evidence" value="ECO:0007669"/>
    <property type="project" value="TreeGrafter"/>
</dbReference>
<comment type="subunit">
    <text evidence="5">The 26S proteasome consists of a 20S proteasome core and two 19S regulatory subunits. The 20S proteasome core is composed of 28 subunits that are arranged in four stacked rings, resulting in a barrel-shaped structure. The two end rings are each formed by seven alpha subunits, and the two central rings are each formed by seven beta subunits. The catalytic chamber with the active sites is on the inside of the barrel.</text>
</comment>
<accession>A0A6J1LU98</accession>
<dbReference type="Gene3D" id="3.60.20.10">
    <property type="entry name" value="Glutamine Phosphoribosylpyrophosphate, subunit 1, domain 1"/>
    <property type="match status" value="1"/>
</dbReference>
<evidence type="ECO:0000256" key="1">
    <source>
        <dbReference type="ARBA" id="ARBA00004123"/>
    </source>
</evidence>
<evidence type="ECO:0000256" key="4">
    <source>
        <dbReference type="ARBA" id="ARBA00023242"/>
    </source>
</evidence>
<name>A0A6J1LU98_DROHY</name>
<dbReference type="Pfam" id="PF00227">
    <property type="entry name" value="Proteasome"/>
    <property type="match status" value="1"/>
</dbReference>
<dbReference type="InterPro" id="IPR001353">
    <property type="entry name" value="Proteasome_sua/b"/>
</dbReference>
<evidence type="ECO:0000256" key="5">
    <source>
        <dbReference type="ARBA" id="ARBA00026071"/>
    </source>
</evidence>
<comment type="subcellular location">
    <subcellularLocation>
        <location evidence="1">Nucleus</location>
    </subcellularLocation>
</comment>
<dbReference type="OMA" id="APKEHAN"/>
<keyword evidence="6" id="KW-1185">Reference proteome</keyword>
<dbReference type="KEGG" id="dhe:111598109"/>
<gene>
    <name evidence="7" type="primary">LOC111598109</name>
</gene>
<keyword evidence="3" id="KW-0647">Proteasome</keyword>